<gene>
    <name evidence="2" type="ORF">PSECIP111854_02799</name>
</gene>
<evidence type="ECO:0000259" key="1">
    <source>
        <dbReference type="Pfam" id="PF00497"/>
    </source>
</evidence>
<dbReference type="PANTHER" id="PTHR38834:SF3">
    <property type="entry name" value="SOLUTE-BINDING PROTEIN FAMILY 3_N-TERMINAL DOMAIN-CONTAINING PROTEIN"/>
    <property type="match status" value="1"/>
</dbReference>
<feature type="domain" description="Solute-binding protein family 3/N-terminal" evidence="1">
    <location>
        <begin position="18"/>
        <end position="160"/>
    </location>
</feature>
<dbReference type="PANTHER" id="PTHR38834">
    <property type="entry name" value="PERIPLASMIC SUBSTRATE BINDING PROTEIN FAMILY 3"/>
    <property type="match status" value="1"/>
</dbReference>
<protein>
    <recommendedName>
        <fullName evidence="1">Solute-binding protein family 3/N-terminal domain-containing protein</fullName>
    </recommendedName>
</protein>
<dbReference type="EMBL" id="CAMAPC010000011">
    <property type="protein sequence ID" value="CAH9061377.1"/>
    <property type="molecule type" value="Genomic_DNA"/>
</dbReference>
<dbReference type="SUPFAM" id="SSF53850">
    <property type="entry name" value="Periplasmic binding protein-like II"/>
    <property type="match status" value="1"/>
</dbReference>
<name>A0A9W4R0N1_9GAMM</name>
<accession>A0A9W4R0N1</accession>
<dbReference type="Pfam" id="PF00497">
    <property type="entry name" value="SBP_bac_3"/>
    <property type="match status" value="1"/>
</dbReference>
<dbReference type="Proteomes" id="UP001152467">
    <property type="component" value="Unassembled WGS sequence"/>
</dbReference>
<sequence length="226" mass="26011">MVLSFVCVATQANTLNIMTEEFPDFQYTNKDGKFIGSAVEKVKAVLDKAEIDYVFSINQWSVTYNAVQRNSNSCIFSIARSEPREALFDWVFPISRFTTSFYGLRSRSYAINKLDDVKQYKTAVIRQNFSHLYLNDHGFEEDQHLIMISSFDKVFELLTTRKGLVDLVILSDVQFDHKSKTQSATLLLEKKYTLSNLGAQLYFACNKKLAPKIKEKIIDAYNALYK</sequence>
<evidence type="ECO:0000313" key="2">
    <source>
        <dbReference type="EMBL" id="CAH9061377.1"/>
    </source>
</evidence>
<dbReference type="AlphaFoldDB" id="A0A9W4R0N1"/>
<dbReference type="Gene3D" id="3.40.190.10">
    <property type="entry name" value="Periplasmic binding protein-like II"/>
    <property type="match status" value="2"/>
</dbReference>
<keyword evidence="3" id="KW-1185">Reference proteome</keyword>
<comment type="caution">
    <text evidence="2">The sequence shown here is derived from an EMBL/GenBank/DDBJ whole genome shotgun (WGS) entry which is preliminary data.</text>
</comment>
<proteinExistence type="predicted"/>
<evidence type="ECO:0000313" key="3">
    <source>
        <dbReference type="Proteomes" id="UP001152467"/>
    </source>
</evidence>
<organism evidence="2 3">
    <name type="scientific">Pseudoalteromonas holothuriae</name>
    <dbReference type="NCBI Taxonomy" id="2963714"/>
    <lineage>
        <taxon>Bacteria</taxon>
        <taxon>Pseudomonadati</taxon>
        <taxon>Pseudomonadota</taxon>
        <taxon>Gammaproteobacteria</taxon>
        <taxon>Alteromonadales</taxon>
        <taxon>Pseudoalteromonadaceae</taxon>
        <taxon>Pseudoalteromonas</taxon>
    </lineage>
</organism>
<dbReference type="InterPro" id="IPR001638">
    <property type="entry name" value="Solute-binding_3/MltF_N"/>
</dbReference>
<reference evidence="2" key="1">
    <citation type="submission" date="2022-07" db="EMBL/GenBank/DDBJ databases">
        <authorList>
            <person name="Criscuolo A."/>
        </authorList>
    </citation>
    <scope>NUCLEOTIDE SEQUENCE</scope>
    <source>
        <strain evidence="2">CIP111854</strain>
    </source>
</reference>